<feature type="compositionally biased region" description="Low complexity" evidence="1">
    <location>
        <begin position="13"/>
        <end position="28"/>
    </location>
</feature>
<feature type="compositionally biased region" description="Pro residues" evidence="1">
    <location>
        <begin position="83"/>
        <end position="97"/>
    </location>
</feature>
<dbReference type="STRING" id="1229521.D791_02195"/>
<evidence type="ECO:0000313" key="4">
    <source>
        <dbReference type="EMBL" id="EXJ10830.1"/>
    </source>
</evidence>
<evidence type="ECO:0000256" key="2">
    <source>
        <dbReference type="SAM" id="Phobius"/>
    </source>
</evidence>
<name>W9VJW4_9GAMM</name>
<dbReference type="SUPFAM" id="SSF110997">
    <property type="entry name" value="Sporulation related repeat"/>
    <property type="match status" value="1"/>
</dbReference>
<evidence type="ECO:0000313" key="5">
    <source>
        <dbReference type="Proteomes" id="UP000019464"/>
    </source>
</evidence>
<keyword evidence="2" id="KW-0812">Transmembrane</keyword>
<dbReference type="Proteomes" id="UP000019464">
    <property type="component" value="Unassembled WGS sequence"/>
</dbReference>
<reference evidence="5" key="1">
    <citation type="submission" date="2012-11" db="EMBL/GenBank/DDBJ databases">
        <authorList>
            <person name="Singh A."/>
            <person name="Pinnaka A.K."/>
            <person name="Vaidya B."/>
        </authorList>
    </citation>
    <scope>NUCLEOTIDE SEQUENCE [LARGE SCALE GENOMIC DNA]</scope>
    <source>
        <strain evidence="5">AK23</strain>
    </source>
</reference>
<keyword evidence="5" id="KW-1185">Reference proteome</keyword>
<proteinExistence type="predicted"/>
<dbReference type="PROSITE" id="PS51724">
    <property type="entry name" value="SPOR"/>
    <property type="match status" value="1"/>
</dbReference>
<sequence length="238" mass="25598">MARQDFAQKRRSNSSASRAPARPKSAPPLVATKPSKKKPSAPAAKGSYKRPLLTLLALGGLGSLLYVLLQAEHPDARIKQPAPKQPPVSAPAAPTPVAPATTAPAPVAAPAQPAEPEADPIPDVRESRFDFYDILPRSEVQAPQNVYRSTPRNANAPGAIQERFLLQAGSFRSESDAERMRAQLLLSGLPNVHTSRVDGENGIWYRVRTGPFNNRSELNSARNQLTSLGITPMPIPLN</sequence>
<dbReference type="GO" id="GO:0032153">
    <property type="term" value="C:cell division site"/>
    <property type="evidence" value="ECO:0007669"/>
    <property type="project" value="TreeGrafter"/>
</dbReference>
<keyword evidence="4" id="KW-0132">Cell division</keyword>
<feature type="region of interest" description="Disordered" evidence="1">
    <location>
        <begin position="1"/>
        <end position="46"/>
    </location>
</feature>
<dbReference type="GO" id="GO:0032506">
    <property type="term" value="P:cytokinetic process"/>
    <property type="evidence" value="ECO:0007669"/>
    <property type="project" value="TreeGrafter"/>
</dbReference>
<dbReference type="PANTHER" id="PTHR38687:SF1">
    <property type="entry name" value="CELL DIVISION PROTEIN DEDD"/>
    <property type="match status" value="1"/>
</dbReference>
<dbReference type="InterPro" id="IPR036680">
    <property type="entry name" value="SPOR-like_sf"/>
</dbReference>
<comment type="caution">
    <text evidence="4">The sequence shown here is derived from an EMBL/GenBank/DDBJ whole genome shotgun (WGS) entry which is preliminary data.</text>
</comment>
<dbReference type="RefSeq" id="WP_051514410.1">
    <property type="nucleotide sequence ID" value="NZ_AONB01000010.1"/>
</dbReference>
<feature type="transmembrane region" description="Helical" evidence="2">
    <location>
        <begin position="52"/>
        <end position="69"/>
    </location>
</feature>
<dbReference type="PANTHER" id="PTHR38687">
    <property type="entry name" value="CELL DIVISION PROTEIN DEDD-RELATED"/>
    <property type="match status" value="1"/>
</dbReference>
<dbReference type="PATRIC" id="fig|1229521.3.peg.2232"/>
<gene>
    <name evidence="4" type="primary">ftsN</name>
    <name evidence="4" type="ORF">D791_02195</name>
</gene>
<dbReference type="InterPro" id="IPR052521">
    <property type="entry name" value="Cell_div_SPOR-domain"/>
</dbReference>
<feature type="region of interest" description="Disordered" evidence="1">
    <location>
        <begin position="78"/>
        <end position="123"/>
    </location>
</feature>
<feature type="domain" description="SPOR" evidence="3">
    <location>
        <begin position="158"/>
        <end position="237"/>
    </location>
</feature>
<dbReference type="GO" id="GO:0030428">
    <property type="term" value="C:cell septum"/>
    <property type="evidence" value="ECO:0007669"/>
    <property type="project" value="TreeGrafter"/>
</dbReference>
<dbReference type="AlphaFoldDB" id="W9VJW4"/>
<organism evidence="4 5">
    <name type="scientific">Nitrincola nitratireducens</name>
    <dbReference type="NCBI Taxonomy" id="1229521"/>
    <lineage>
        <taxon>Bacteria</taxon>
        <taxon>Pseudomonadati</taxon>
        <taxon>Pseudomonadota</taxon>
        <taxon>Gammaproteobacteria</taxon>
        <taxon>Oceanospirillales</taxon>
        <taxon>Oceanospirillaceae</taxon>
        <taxon>Nitrincola</taxon>
    </lineage>
</organism>
<dbReference type="EMBL" id="AONB01000010">
    <property type="protein sequence ID" value="EXJ10830.1"/>
    <property type="molecule type" value="Genomic_DNA"/>
</dbReference>
<accession>W9VJW4</accession>
<evidence type="ECO:0000259" key="3">
    <source>
        <dbReference type="PROSITE" id="PS51724"/>
    </source>
</evidence>
<dbReference type="GO" id="GO:0042834">
    <property type="term" value="F:peptidoglycan binding"/>
    <property type="evidence" value="ECO:0007669"/>
    <property type="project" value="InterPro"/>
</dbReference>
<dbReference type="OrthoDB" id="8558195at2"/>
<keyword evidence="4" id="KW-0131">Cell cycle</keyword>
<feature type="compositionally biased region" description="Low complexity" evidence="1">
    <location>
        <begin position="98"/>
        <end position="115"/>
    </location>
</feature>
<dbReference type="InterPro" id="IPR007730">
    <property type="entry name" value="SPOR-like_dom"/>
</dbReference>
<keyword evidence="2" id="KW-1133">Transmembrane helix</keyword>
<dbReference type="Pfam" id="PF05036">
    <property type="entry name" value="SPOR"/>
    <property type="match status" value="1"/>
</dbReference>
<evidence type="ECO:0000256" key="1">
    <source>
        <dbReference type="SAM" id="MobiDB-lite"/>
    </source>
</evidence>
<keyword evidence="2" id="KW-0472">Membrane</keyword>
<reference evidence="4 5" key="2">
    <citation type="journal article" date="2015" name="Syst. Appl. Microbiol.">
        <title>Nitrincola nitratireducens sp. nov. isolated from a haloalkaline crater lake.</title>
        <authorList>
            <person name="Singh A."/>
            <person name="Vaidya B."/>
            <person name="Tanuku N.R."/>
            <person name="Pinnaka A.K."/>
        </authorList>
    </citation>
    <scope>NUCLEOTIDE SEQUENCE [LARGE SCALE GENOMIC DNA]</scope>
    <source>
        <strain evidence="4 5">AK23</strain>
    </source>
</reference>
<protein>
    <submittedName>
        <fullName evidence="4">Cell division protein FtsN</fullName>
    </submittedName>
</protein>
<dbReference type="Gene3D" id="3.30.70.1070">
    <property type="entry name" value="Sporulation related repeat"/>
    <property type="match status" value="1"/>
</dbReference>